<organism evidence="3 4">
    <name type="scientific">Pyxidicoccus fallax</name>
    <dbReference type="NCBI Taxonomy" id="394095"/>
    <lineage>
        <taxon>Bacteria</taxon>
        <taxon>Pseudomonadati</taxon>
        <taxon>Myxococcota</taxon>
        <taxon>Myxococcia</taxon>
        <taxon>Myxococcales</taxon>
        <taxon>Cystobacterineae</taxon>
        <taxon>Myxococcaceae</taxon>
        <taxon>Pyxidicoccus</taxon>
    </lineage>
</organism>
<dbReference type="RefSeq" id="WP_169348475.1">
    <property type="nucleotide sequence ID" value="NZ_JABBJJ010000174.1"/>
</dbReference>
<dbReference type="PROSITE" id="PS50825">
    <property type="entry name" value="HYR"/>
    <property type="match status" value="1"/>
</dbReference>
<name>A0A848LNI7_9BACT</name>
<dbReference type="InterPro" id="IPR003410">
    <property type="entry name" value="HYR_dom"/>
</dbReference>
<evidence type="ECO:0000256" key="1">
    <source>
        <dbReference type="ARBA" id="ARBA00022737"/>
    </source>
</evidence>
<dbReference type="NCBIfam" id="TIGR04534">
    <property type="entry name" value="ELWxxDGT_rpt"/>
    <property type="match status" value="4"/>
</dbReference>
<proteinExistence type="predicted"/>
<evidence type="ECO:0000313" key="4">
    <source>
        <dbReference type="Proteomes" id="UP000518300"/>
    </source>
</evidence>
<dbReference type="InterPro" id="IPR030916">
    <property type="entry name" value="ELWxxDGT_rpt"/>
</dbReference>
<dbReference type="PANTHER" id="PTHR24273:SF32">
    <property type="entry name" value="HYALIN"/>
    <property type="match status" value="1"/>
</dbReference>
<keyword evidence="1" id="KW-0677">Repeat</keyword>
<gene>
    <name evidence="3" type="ORF">HG543_30780</name>
</gene>
<evidence type="ECO:0000313" key="3">
    <source>
        <dbReference type="EMBL" id="NMO19222.1"/>
    </source>
</evidence>
<protein>
    <submittedName>
        <fullName evidence="3">HYR domain-containing protein</fullName>
    </submittedName>
</protein>
<evidence type="ECO:0000259" key="2">
    <source>
        <dbReference type="PROSITE" id="PS50825"/>
    </source>
</evidence>
<feature type="domain" description="HYR" evidence="2">
    <location>
        <begin position="833"/>
        <end position="913"/>
    </location>
</feature>
<dbReference type="AlphaFoldDB" id="A0A848LNI7"/>
<sequence>MWRPHVGNELWKLDAAGRAVLIKDLAPGRRDSNPSRFTAMNGTLFFTASTGPFGRELWKSDGTAAGTVVVFSPVQRPPQLTALEFGEMVALGNTLFFAHSGDQTSMELWKSDGTPAGTVQVKDIRPGLEGAKVSQLVVHGAALFFLADDGVHGKELWRTHGSEGSTVMVGDLRPGPAGLSGAQPESRVDPPLVSAGNAVFLLTAGEPQSSTFELWRSDGTAAGTRVLKTFPLDSPYSYLGDHELVSFGGEVFFGAKEQPWLRRALWKSNGTEEGTVQVRAFDDDMYVIWQADMAVFFVVGTELWKSDGTPAGTVPLLDHGAGGFRLARWAGDTLFYTRTNFPGPDSLWKSDGTPAGTAKVRDFEKVETLEGLVDAGDLLFFTSYVESPGTAVVDFEQWRSDGTPGGTFRVEAATPAPRGSDIVEPTPVGGLTFFTDVAETLHQELWRTDGTEAGTVRLRRFEADEFGMDVQELTAVGGTLFFRAGDVTSGNELWRTDGTEAGTVVVRDLWPGRGDSNPAWLTVLGGQLYFSASTESGGNELWRSDGTAAGTVQVRDLRPGPASASPSGLRVVGDTLFFAANDGVHGAELWRGDGTPDGMVMVKDIVPGSEGCRPRIFAPSSTGTFFFTCASRELWKTDGTEAGTVRLKSFPRDISALRAVEGTLYFTGVDDAHGQELWRSDGTEAGTVMVKDVHPGPGASSPLGVVPVGDRLVFMAYEPEHGLEPWVTDGTAEGTHLLRDVMPGPGSSTPYTTQWLMSLPDQVLFVASDGVHGRELWVTDGTTAGTTLFEDLLPGPGSSDPWSLRRLGDRLFLTFADTEHGHEPHLLALPASRDTTVPTLTCPANVTREATEAGGTRVEYPAASANDVEGPPTLAYSAPSGDVFPVGTTTVTVTATDAAGNRSQCTFQVDVSFTPPAP</sequence>
<dbReference type="Pfam" id="PF02494">
    <property type="entry name" value="HYR"/>
    <property type="match status" value="1"/>
</dbReference>
<reference evidence="3 4" key="1">
    <citation type="submission" date="2020-04" db="EMBL/GenBank/DDBJ databases">
        <title>Draft genome of Pyxidicoccus fallax type strain.</title>
        <authorList>
            <person name="Whitworth D.E."/>
        </authorList>
    </citation>
    <scope>NUCLEOTIDE SEQUENCE [LARGE SCALE GENOMIC DNA]</scope>
    <source>
        <strain evidence="3 4">DSM 14698</strain>
    </source>
</reference>
<dbReference type="PANTHER" id="PTHR24273">
    <property type="entry name" value="FI04643P-RELATED"/>
    <property type="match status" value="1"/>
</dbReference>
<keyword evidence="4" id="KW-1185">Reference proteome</keyword>
<dbReference type="Proteomes" id="UP000518300">
    <property type="component" value="Unassembled WGS sequence"/>
</dbReference>
<comment type="caution">
    <text evidence="3">The sequence shown here is derived from an EMBL/GenBank/DDBJ whole genome shotgun (WGS) entry which is preliminary data.</text>
</comment>
<feature type="non-terminal residue" evidence="3">
    <location>
        <position position="918"/>
    </location>
</feature>
<dbReference type="EMBL" id="JABBJJ010000174">
    <property type="protein sequence ID" value="NMO19222.1"/>
    <property type="molecule type" value="Genomic_DNA"/>
</dbReference>
<accession>A0A848LNI7</accession>